<reference evidence="1 2" key="1">
    <citation type="journal article" date="2013" name="Genome Biol.">
        <title>Genome of Acanthamoeba castellanii highlights extensive lateral gene transfer and early evolution of tyrosine kinase signaling.</title>
        <authorList>
            <person name="Clarke M."/>
            <person name="Lohan A.J."/>
            <person name="Liu B."/>
            <person name="Lagkouvardos I."/>
            <person name="Roy S."/>
            <person name="Zafar N."/>
            <person name="Bertelli C."/>
            <person name="Schilde C."/>
            <person name="Kianianmomeni A."/>
            <person name="Burglin T.R."/>
            <person name="Frech C."/>
            <person name="Turcotte B."/>
            <person name="Kopec K.O."/>
            <person name="Synnott J.M."/>
            <person name="Choo C."/>
            <person name="Paponov I."/>
            <person name="Finkler A."/>
            <person name="Soon Heng Tan C."/>
            <person name="Hutchins A.P."/>
            <person name="Weinmeier T."/>
            <person name="Rattei T."/>
            <person name="Chu J.S."/>
            <person name="Gimenez G."/>
            <person name="Irimia M."/>
            <person name="Rigden D.J."/>
            <person name="Fitzpatrick D.A."/>
            <person name="Lorenzo-Morales J."/>
            <person name="Bateman A."/>
            <person name="Chiu C.H."/>
            <person name="Tang P."/>
            <person name="Hegemann P."/>
            <person name="Fromm H."/>
            <person name="Raoult D."/>
            <person name="Greub G."/>
            <person name="Miranda-Saavedra D."/>
            <person name="Chen N."/>
            <person name="Nash P."/>
            <person name="Ginger M.L."/>
            <person name="Horn M."/>
            <person name="Schaap P."/>
            <person name="Caler L."/>
            <person name="Loftus B."/>
        </authorList>
    </citation>
    <scope>NUCLEOTIDE SEQUENCE [LARGE SCALE GENOMIC DNA]</scope>
    <source>
        <strain evidence="1 2">Neff</strain>
    </source>
</reference>
<dbReference type="Gene3D" id="3.20.20.80">
    <property type="entry name" value="Glycosidases"/>
    <property type="match status" value="1"/>
</dbReference>
<dbReference type="Proteomes" id="UP000011083">
    <property type="component" value="Unassembled WGS sequence"/>
</dbReference>
<evidence type="ECO:0008006" key="3">
    <source>
        <dbReference type="Google" id="ProtNLM"/>
    </source>
</evidence>
<sequence length="540" mass="59982">METGEDQQKDLSFASSSNSDIDALLDSAIFELQIELKTPLGAVLATTRHRVAPQRSHETHQVEFDLDALLSFGHRDDGDDVQLILSLRLATPDAPTWLVIDEQRLHSFAFVRATDHNDAAGVVRVDYRRPGSRGGTVLVGGDHTPFFPFAFFYNWGGYLRETERGLELLDEVASAGFNVIHPVSPFDPPTTPAGHSLHDWFDRCHQLGLRFHYDLRHSYKNLTQVQLEVEAYRGHPALLSWYIADEPDGPGDDPALAVAAYRLVKRLDPRHPVSLVLNCRDSSPSFLDATDIMMTDVYPIGIDTTRCNATFGVCGCDGCEGRPSDVAHRLDHYRRSWPPALRHRMPIWIVLQAFGGEHHWSRLPTPQEIRLMTYLALMHDANGIFYWLYPIGDGDDATALEAEIGRLCREVLQTLAPFIIAAGSQSGVEISASSAGVHIRAWTNGSGDGAILLLVANTREETVTASIEVPWPGLWGTRMRRLFVADGDGDAADQLGLSTIRLTLAALETRAYLLVPPQPIDPLALLLAKLELHQHQQHQR</sequence>
<keyword evidence="2" id="KW-1185">Reference proteome</keyword>
<dbReference type="EMBL" id="KB007926">
    <property type="protein sequence ID" value="ELR19962.1"/>
    <property type="molecule type" value="Genomic_DNA"/>
</dbReference>
<evidence type="ECO:0000313" key="1">
    <source>
        <dbReference type="EMBL" id="ELR19962.1"/>
    </source>
</evidence>
<accession>L8H412</accession>
<dbReference type="SUPFAM" id="SSF51445">
    <property type="entry name" value="(Trans)glycosidases"/>
    <property type="match status" value="1"/>
</dbReference>
<dbReference type="STRING" id="1257118.L8H412"/>
<dbReference type="AlphaFoldDB" id="L8H412"/>
<organism evidence="1 2">
    <name type="scientific">Acanthamoeba castellanii (strain ATCC 30010 / Neff)</name>
    <dbReference type="NCBI Taxonomy" id="1257118"/>
    <lineage>
        <taxon>Eukaryota</taxon>
        <taxon>Amoebozoa</taxon>
        <taxon>Discosea</taxon>
        <taxon>Longamoebia</taxon>
        <taxon>Centramoebida</taxon>
        <taxon>Acanthamoebidae</taxon>
        <taxon>Acanthamoeba</taxon>
    </lineage>
</organism>
<name>L8H412_ACACF</name>
<protein>
    <recommendedName>
        <fullName evidence="3">Glycoside hydrolase family 42 N-terminal domain-containing protein</fullName>
    </recommendedName>
</protein>
<dbReference type="KEGG" id="acan:ACA1_112560"/>
<gene>
    <name evidence="1" type="ORF">ACA1_112560</name>
</gene>
<evidence type="ECO:0000313" key="2">
    <source>
        <dbReference type="Proteomes" id="UP000011083"/>
    </source>
</evidence>
<dbReference type="RefSeq" id="XP_004342071.1">
    <property type="nucleotide sequence ID" value="XM_004342022.1"/>
</dbReference>
<proteinExistence type="predicted"/>
<dbReference type="OrthoDB" id="2338662at2759"/>
<dbReference type="InterPro" id="IPR017853">
    <property type="entry name" value="GH"/>
</dbReference>
<dbReference type="VEuPathDB" id="AmoebaDB:ACA1_112560"/>
<dbReference type="GeneID" id="14920800"/>